<comment type="similarity">
    <text evidence="1 8">Belongs to the endoribonuclease YbeY family.</text>
</comment>
<evidence type="ECO:0000256" key="7">
    <source>
        <dbReference type="ARBA" id="ARBA00022833"/>
    </source>
</evidence>
<dbReference type="GO" id="GO:0008270">
    <property type="term" value="F:zinc ion binding"/>
    <property type="evidence" value="ECO:0007669"/>
    <property type="project" value="UniProtKB-UniRule"/>
</dbReference>
<proteinExistence type="inferred from homology"/>
<feature type="binding site" evidence="8">
    <location>
        <position position="116"/>
    </location>
    <ligand>
        <name>Zn(2+)</name>
        <dbReference type="ChEBI" id="CHEBI:29105"/>
        <note>catalytic</note>
    </ligand>
</feature>
<evidence type="ECO:0000256" key="6">
    <source>
        <dbReference type="ARBA" id="ARBA00022801"/>
    </source>
</evidence>
<dbReference type="GO" id="GO:0004222">
    <property type="term" value="F:metalloendopeptidase activity"/>
    <property type="evidence" value="ECO:0007669"/>
    <property type="project" value="InterPro"/>
</dbReference>
<dbReference type="GO" id="GO:0004521">
    <property type="term" value="F:RNA endonuclease activity"/>
    <property type="evidence" value="ECO:0007669"/>
    <property type="project" value="UniProtKB-UniRule"/>
</dbReference>
<feature type="binding site" evidence="8">
    <location>
        <position position="112"/>
    </location>
    <ligand>
        <name>Zn(2+)</name>
        <dbReference type="ChEBI" id="CHEBI:29105"/>
        <note>catalytic</note>
    </ligand>
</feature>
<dbReference type="Proteomes" id="UP001161389">
    <property type="component" value="Unassembled WGS sequence"/>
</dbReference>
<protein>
    <recommendedName>
        <fullName evidence="8">Endoribonuclease YbeY</fullName>
        <ecNumber evidence="8">3.1.-.-</ecNumber>
    </recommendedName>
</protein>
<organism evidence="9 10">
    <name type="scientific">Litoribrevibacter albus</name>
    <dbReference type="NCBI Taxonomy" id="1473156"/>
    <lineage>
        <taxon>Bacteria</taxon>
        <taxon>Pseudomonadati</taxon>
        <taxon>Pseudomonadota</taxon>
        <taxon>Gammaproteobacteria</taxon>
        <taxon>Oceanospirillales</taxon>
        <taxon>Oceanospirillaceae</taxon>
        <taxon>Litoribrevibacter</taxon>
    </lineage>
</organism>
<dbReference type="PANTHER" id="PTHR46986">
    <property type="entry name" value="ENDORIBONUCLEASE YBEY, CHLOROPLASTIC"/>
    <property type="match status" value="1"/>
</dbReference>
<keyword evidence="5 8" id="KW-0255">Endonuclease</keyword>
<keyword evidence="10" id="KW-1185">Reference proteome</keyword>
<dbReference type="EC" id="3.1.-.-" evidence="8"/>
<comment type="caution">
    <text evidence="9">The sequence shown here is derived from an EMBL/GenBank/DDBJ whole genome shotgun (WGS) entry which is preliminary data.</text>
</comment>
<comment type="subcellular location">
    <subcellularLocation>
        <location evidence="8">Cytoplasm</location>
    </subcellularLocation>
</comment>
<dbReference type="PANTHER" id="PTHR46986:SF1">
    <property type="entry name" value="ENDORIBONUCLEASE YBEY, CHLOROPLASTIC"/>
    <property type="match status" value="1"/>
</dbReference>
<accession>A0AA37SG49</accession>
<dbReference type="Gene3D" id="3.40.390.30">
    <property type="entry name" value="Metalloproteases ('zincins'), catalytic domain"/>
    <property type="match status" value="1"/>
</dbReference>
<keyword evidence="2 8" id="KW-0690">Ribosome biogenesis</keyword>
<evidence type="ECO:0000256" key="8">
    <source>
        <dbReference type="HAMAP-Rule" id="MF_00009"/>
    </source>
</evidence>
<dbReference type="PROSITE" id="PS01306">
    <property type="entry name" value="UPF0054"/>
    <property type="match status" value="1"/>
</dbReference>
<gene>
    <name evidence="8 9" type="primary">ybeY</name>
    <name evidence="9" type="ORF">GCM10007876_41910</name>
</gene>
<evidence type="ECO:0000256" key="1">
    <source>
        <dbReference type="ARBA" id="ARBA00010875"/>
    </source>
</evidence>
<keyword evidence="6 8" id="KW-0378">Hydrolase</keyword>
<keyword evidence="7 8" id="KW-0862">Zinc</keyword>
<dbReference type="EMBL" id="BSNM01000027">
    <property type="protein sequence ID" value="GLQ33711.1"/>
    <property type="molecule type" value="Genomic_DNA"/>
</dbReference>
<evidence type="ECO:0000313" key="10">
    <source>
        <dbReference type="Proteomes" id="UP001161389"/>
    </source>
</evidence>
<evidence type="ECO:0000256" key="2">
    <source>
        <dbReference type="ARBA" id="ARBA00022517"/>
    </source>
</evidence>
<comment type="function">
    <text evidence="8">Single strand-specific metallo-endoribonuclease involved in late-stage 70S ribosome quality control and in maturation of the 3' terminus of the 16S rRNA.</text>
</comment>
<evidence type="ECO:0000313" key="9">
    <source>
        <dbReference type="EMBL" id="GLQ33711.1"/>
    </source>
</evidence>
<sequence length="151" mass="17087">MTDIDIQIACDQSNLPTADDFQLWADSALKGRKEDAELTIRVVEADESQSLNHQYRGKDKPTNVLSFPFEAPDNLPDFPLIGDLVVCASVVEQEAQEQGKPLQHHWAHMIIHGILHLLGYDHIEESEAEEMESLEIDILSQLEIPDPYQEI</sequence>
<name>A0AA37SG49_9GAMM</name>
<dbReference type="HAMAP" id="MF_00009">
    <property type="entry name" value="Endoribonucl_YbeY"/>
    <property type="match status" value="1"/>
</dbReference>
<comment type="cofactor">
    <cofactor evidence="8">
        <name>Zn(2+)</name>
        <dbReference type="ChEBI" id="CHEBI:29105"/>
    </cofactor>
    <text evidence="8">Binds 1 zinc ion.</text>
</comment>
<keyword evidence="8" id="KW-0963">Cytoplasm</keyword>
<reference evidence="9" key="2">
    <citation type="submission" date="2023-01" db="EMBL/GenBank/DDBJ databases">
        <title>Draft genome sequence of Litoribrevibacter albus strain NBRC 110071.</title>
        <authorList>
            <person name="Sun Q."/>
            <person name="Mori K."/>
        </authorList>
    </citation>
    <scope>NUCLEOTIDE SEQUENCE</scope>
    <source>
        <strain evidence="9">NBRC 110071</strain>
    </source>
</reference>
<dbReference type="AlphaFoldDB" id="A0AA37SG49"/>
<dbReference type="GO" id="GO:0006364">
    <property type="term" value="P:rRNA processing"/>
    <property type="evidence" value="ECO:0007669"/>
    <property type="project" value="UniProtKB-UniRule"/>
</dbReference>
<keyword evidence="8" id="KW-0698">rRNA processing</keyword>
<dbReference type="NCBIfam" id="TIGR00043">
    <property type="entry name" value="rRNA maturation RNase YbeY"/>
    <property type="match status" value="1"/>
</dbReference>
<reference evidence="9" key="1">
    <citation type="journal article" date="2014" name="Int. J. Syst. Evol. Microbiol.">
        <title>Complete genome sequence of Corynebacterium casei LMG S-19264T (=DSM 44701T), isolated from a smear-ripened cheese.</title>
        <authorList>
            <consortium name="US DOE Joint Genome Institute (JGI-PGF)"/>
            <person name="Walter F."/>
            <person name="Albersmeier A."/>
            <person name="Kalinowski J."/>
            <person name="Ruckert C."/>
        </authorList>
    </citation>
    <scope>NUCLEOTIDE SEQUENCE</scope>
    <source>
        <strain evidence="9">NBRC 110071</strain>
    </source>
</reference>
<keyword evidence="4 8" id="KW-0479">Metal-binding</keyword>
<keyword evidence="3 8" id="KW-0540">Nuclease</keyword>
<dbReference type="InterPro" id="IPR023091">
    <property type="entry name" value="MetalPrtase_cat_dom_sf_prd"/>
</dbReference>
<dbReference type="Pfam" id="PF02130">
    <property type="entry name" value="YbeY"/>
    <property type="match status" value="1"/>
</dbReference>
<evidence type="ECO:0000256" key="4">
    <source>
        <dbReference type="ARBA" id="ARBA00022723"/>
    </source>
</evidence>
<dbReference type="RefSeq" id="WP_284384267.1">
    <property type="nucleotide sequence ID" value="NZ_BSNM01000027.1"/>
</dbReference>
<dbReference type="GO" id="GO:0005737">
    <property type="term" value="C:cytoplasm"/>
    <property type="evidence" value="ECO:0007669"/>
    <property type="project" value="UniProtKB-SubCell"/>
</dbReference>
<dbReference type="SUPFAM" id="SSF55486">
    <property type="entry name" value="Metalloproteases ('zincins'), catalytic domain"/>
    <property type="match status" value="1"/>
</dbReference>
<feature type="binding site" evidence="8">
    <location>
        <position position="122"/>
    </location>
    <ligand>
        <name>Zn(2+)</name>
        <dbReference type="ChEBI" id="CHEBI:29105"/>
        <note>catalytic</note>
    </ligand>
</feature>
<evidence type="ECO:0000256" key="3">
    <source>
        <dbReference type="ARBA" id="ARBA00022722"/>
    </source>
</evidence>
<evidence type="ECO:0000256" key="5">
    <source>
        <dbReference type="ARBA" id="ARBA00022759"/>
    </source>
</evidence>
<dbReference type="InterPro" id="IPR020549">
    <property type="entry name" value="YbeY_CS"/>
</dbReference>
<dbReference type="InterPro" id="IPR002036">
    <property type="entry name" value="YbeY"/>
</dbReference>